<dbReference type="GO" id="GO:0006310">
    <property type="term" value="P:DNA recombination"/>
    <property type="evidence" value="ECO:0007669"/>
    <property type="project" value="UniProtKB-KW"/>
</dbReference>
<protein>
    <submittedName>
        <fullName evidence="9">IS1341-type transposase (TCE32)</fullName>
    </submittedName>
</protein>
<dbReference type="GO" id="GO:0032196">
    <property type="term" value="P:transposition"/>
    <property type="evidence" value="ECO:0007669"/>
    <property type="project" value="UniProtKB-KW"/>
</dbReference>
<dbReference type="InterPro" id="IPR001959">
    <property type="entry name" value="Transposase"/>
</dbReference>
<dbReference type="AlphaFoldDB" id="M0PKV9"/>
<dbReference type="GO" id="GO:0003677">
    <property type="term" value="F:DNA binding"/>
    <property type="evidence" value="ECO:0007669"/>
    <property type="project" value="UniProtKB-KW"/>
</dbReference>
<dbReference type="Proteomes" id="UP000011546">
    <property type="component" value="Unassembled WGS sequence"/>
</dbReference>
<reference evidence="9 10" key="1">
    <citation type="journal article" date="2014" name="PLoS Genet.">
        <title>Phylogenetically driven sequencing of extremely halophilic archaea reveals strategies for static and dynamic osmo-response.</title>
        <authorList>
            <person name="Becker E.A."/>
            <person name="Seitzer P.M."/>
            <person name="Tritt A."/>
            <person name="Larsen D."/>
            <person name="Krusor M."/>
            <person name="Yao A.I."/>
            <person name="Wu D."/>
            <person name="Madern D."/>
            <person name="Eisen J.A."/>
            <person name="Darling A.E."/>
            <person name="Facciotti M.T."/>
        </authorList>
    </citation>
    <scope>NUCLEOTIDE SEQUENCE [LARGE SCALE GENOMIC DNA]</scope>
    <source>
        <strain evidence="9 10">JCM 14978</strain>
    </source>
</reference>
<evidence type="ECO:0000313" key="9">
    <source>
        <dbReference type="EMBL" id="EMA70259.1"/>
    </source>
</evidence>
<feature type="domain" description="Cas12f1-like TNB" evidence="8">
    <location>
        <begin position="295"/>
        <end position="361"/>
    </location>
</feature>
<dbReference type="PANTHER" id="PTHR30405">
    <property type="entry name" value="TRANSPOSASE"/>
    <property type="match status" value="1"/>
</dbReference>
<name>M0PKV9_9EURY</name>
<dbReference type="Pfam" id="PF07282">
    <property type="entry name" value="Cas12f1-like_TNB"/>
    <property type="match status" value="1"/>
</dbReference>
<keyword evidence="3" id="KW-0815">Transposition</keyword>
<dbReference type="PANTHER" id="PTHR30405:SF26">
    <property type="entry name" value="TRANSPOSASE, PROBABLY IS605-TNPB FAMILY"/>
    <property type="match status" value="1"/>
</dbReference>
<keyword evidence="10" id="KW-1185">Reference proteome</keyword>
<dbReference type="InterPro" id="IPR051399">
    <property type="entry name" value="RNA-guided_DNA_endo/Transpos"/>
</dbReference>
<organism evidence="9 10">
    <name type="scientific">Halorubrum kocurii JCM 14978</name>
    <dbReference type="NCBI Taxonomy" id="1230456"/>
    <lineage>
        <taxon>Archaea</taxon>
        <taxon>Methanobacteriati</taxon>
        <taxon>Methanobacteriota</taxon>
        <taxon>Stenosarchaea group</taxon>
        <taxon>Halobacteria</taxon>
        <taxon>Halobacteriales</taxon>
        <taxon>Haloferacaceae</taxon>
        <taxon>Halorubrum</taxon>
    </lineage>
</organism>
<comment type="caution">
    <text evidence="9">The sequence shown here is derived from an EMBL/GenBank/DDBJ whole genome shotgun (WGS) entry which is preliminary data.</text>
</comment>
<accession>M0PKV9</accession>
<dbReference type="STRING" id="1230456.C468_00495"/>
<comment type="similarity">
    <text evidence="1">In the C-terminal section; belongs to the transposase 35 family.</text>
</comment>
<evidence type="ECO:0000259" key="7">
    <source>
        <dbReference type="Pfam" id="PF01385"/>
    </source>
</evidence>
<proteinExistence type="inferred from homology"/>
<evidence type="ECO:0000313" key="10">
    <source>
        <dbReference type="Proteomes" id="UP000011546"/>
    </source>
</evidence>
<sequence length="448" mass="49840">MADDYVRRTAITRLSVDDEQRELLEETISEWKRGCQLAADMAWGKCNAKSDVQPLAYDDLREETDLGSQHAILATHQAAQAITGCLERRSNGKQVSKPTFTAPTVTYDTRTMTLFDDDTVSLSTTESRVRCELALPEAEDGYQRQYLDADEWSVTESTLTARDGDYFLHIGFRRPKTETERDTAEDGTVLGVDLGIENLAVTSTARFINGRELSHNLREFEKVRVGLQQTGTRSAHRTLEQSSGRELRYVRDVVHQASNAIVDEALRYQCDVIAFEDLTDIRDRTGASWGHKWSFRTLYDQVAYKAEAVGISVKQVGSAYTSQRCAECGFTADENRRTRTDFQCVKCESEANADYNAAKNIGMRYVRRGQQSSRRTGDSQLALKSGTVTPSGGFTAHPDGFEAELTDKPLPQRKSGTVTPSGGFTAHPDGFEAELTDKPLPQRANPSG</sequence>
<dbReference type="EMBL" id="AOJH01000004">
    <property type="protein sequence ID" value="EMA70259.1"/>
    <property type="molecule type" value="Genomic_DNA"/>
</dbReference>
<feature type="domain" description="Probable transposase IS891/IS1136/IS1341" evidence="7">
    <location>
        <begin position="177"/>
        <end position="279"/>
    </location>
</feature>
<dbReference type="PATRIC" id="fig|1230456.3.peg.82"/>
<evidence type="ECO:0000256" key="5">
    <source>
        <dbReference type="ARBA" id="ARBA00023172"/>
    </source>
</evidence>
<dbReference type="InterPro" id="IPR010095">
    <property type="entry name" value="Cas12f1-like_TNB"/>
</dbReference>
<evidence type="ECO:0000256" key="1">
    <source>
        <dbReference type="ARBA" id="ARBA00008761"/>
    </source>
</evidence>
<dbReference type="Pfam" id="PF01385">
    <property type="entry name" value="OrfB_IS605"/>
    <property type="match status" value="1"/>
</dbReference>
<evidence type="ECO:0000256" key="2">
    <source>
        <dbReference type="ARBA" id="ARBA00011044"/>
    </source>
</evidence>
<dbReference type="RefSeq" id="WP_008846880.1">
    <property type="nucleotide sequence ID" value="NZ_AOJH01000004.1"/>
</dbReference>
<keyword evidence="5" id="KW-0233">DNA recombination</keyword>
<feature type="region of interest" description="Disordered" evidence="6">
    <location>
        <begin position="368"/>
        <end position="448"/>
    </location>
</feature>
<evidence type="ECO:0000256" key="4">
    <source>
        <dbReference type="ARBA" id="ARBA00023125"/>
    </source>
</evidence>
<dbReference type="NCBIfam" id="TIGR01766">
    <property type="entry name" value="IS200/IS605 family accessory protein TnpB-like domain"/>
    <property type="match status" value="1"/>
</dbReference>
<evidence type="ECO:0000256" key="6">
    <source>
        <dbReference type="SAM" id="MobiDB-lite"/>
    </source>
</evidence>
<dbReference type="NCBIfam" id="NF040570">
    <property type="entry name" value="guided_TnpB"/>
    <property type="match status" value="1"/>
</dbReference>
<evidence type="ECO:0000259" key="8">
    <source>
        <dbReference type="Pfam" id="PF07282"/>
    </source>
</evidence>
<comment type="similarity">
    <text evidence="2">In the N-terminal section; belongs to the transposase 2 family.</text>
</comment>
<gene>
    <name evidence="9" type="ORF">C468_00495</name>
</gene>
<evidence type="ECO:0000256" key="3">
    <source>
        <dbReference type="ARBA" id="ARBA00022578"/>
    </source>
</evidence>
<keyword evidence="4" id="KW-0238">DNA-binding</keyword>